<feature type="region of interest" description="Disordered" evidence="1">
    <location>
        <begin position="56"/>
        <end position="77"/>
    </location>
</feature>
<sequence length="208" mass="23333">MSSEHSFVFSAQADFEKVFKITLNNPNEFASLLTTTGRTTVKFVLNCPIVFSVSRESNEFEPPEKREEGESQADVNVTRIPQCCRTAPRPSWARNWNGLNPYARKPETPENPQASNETNGQSESKPVVNVESNDDTANENENPWLKPTVFSRREGIHQRDSSIGVGKRDREVIGRGSVVQTVSGSESVRATINAMQHVIEKRPRNECQ</sequence>
<feature type="compositionally biased region" description="Basic and acidic residues" evidence="1">
    <location>
        <begin position="151"/>
        <end position="165"/>
    </location>
</feature>
<reference evidence="2" key="1">
    <citation type="submission" date="2020-03" db="EMBL/GenBank/DDBJ databases">
        <title>FDA dAtabase for Regulatory Grade micrObial Sequences (FDA-ARGOS): Supporting development and validation of Infectious Disease Dx tests.</title>
        <authorList>
            <person name="Campos J."/>
            <person name="Goldberg B."/>
            <person name="Tallon L."/>
            <person name="Sadzewicz L."/>
            <person name="Vavikolanu K."/>
            <person name="Mehta A."/>
            <person name="Aluvathingal J."/>
            <person name="Nadendla S."/>
            <person name="Nandy P."/>
            <person name="Geyer C."/>
            <person name="Yan Y."/>
            <person name="Sichtig H."/>
        </authorList>
    </citation>
    <scope>NUCLEOTIDE SEQUENCE [LARGE SCALE GENOMIC DNA]</scope>
    <source>
        <strain evidence="2">FDAARGOS_652</strain>
    </source>
</reference>
<evidence type="ECO:0000256" key="1">
    <source>
        <dbReference type="SAM" id="MobiDB-lite"/>
    </source>
</evidence>
<comment type="caution">
    <text evidence="2">The sequence shown here is derived from an EMBL/GenBank/DDBJ whole genome shotgun (WGS) entry which is preliminary data.</text>
</comment>
<feature type="compositionally biased region" description="Basic and acidic residues" evidence="1">
    <location>
        <begin position="56"/>
        <end position="69"/>
    </location>
</feature>
<protein>
    <submittedName>
        <fullName evidence="2">Uncharacterized protein</fullName>
    </submittedName>
</protein>
<proteinExistence type="predicted"/>
<name>A0A8X7T8H5_CANPA</name>
<feature type="region of interest" description="Disordered" evidence="1">
    <location>
        <begin position="90"/>
        <end position="165"/>
    </location>
</feature>
<accession>A0A8X7T8H5</accession>
<gene>
    <name evidence="2" type="ORF">FOB60_005667</name>
</gene>
<evidence type="ECO:0000313" key="3">
    <source>
        <dbReference type="Proteomes" id="UP000590412"/>
    </source>
</evidence>
<organism evidence="2 3">
    <name type="scientific">Candida parapsilosis</name>
    <name type="common">Yeast</name>
    <dbReference type="NCBI Taxonomy" id="5480"/>
    <lineage>
        <taxon>Eukaryota</taxon>
        <taxon>Fungi</taxon>
        <taxon>Dikarya</taxon>
        <taxon>Ascomycota</taxon>
        <taxon>Saccharomycotina</taxon>
        <taxon>Pichiomycetes</taxon>
        <taxon>Debaryomycetaceae</taxon>
        <taxon>Candida/Lodderomyces clade</taxon>
        <taxon>Candida</taxon>
    </lineage>
</organism>
<dbReference type="EMBL" id="JABWAB010000013">
    <property type="protein sequence ID" value="KAF6042913.1"/>
    <property type="molecule type" value="Genomic_DNA"/>
</dbReference>
<dbReference type="AlphaFoldDB" id="A0A8X7T8H5"/>
<evidence type="ECO:0000313" key="2">
    <source>
        <dbReference type="EMBL" id="KAF6042913.1"/>
    </source>
</evidence>
<dbReference type="Proteomes" id="UP000590412">
    <property type="component" value="Unassembled WGS sequence"/>
</dbReference>
<feature type="compositionally biased region" description="Polar residues" evidence="1">
    <location>
        <begin position="110"/>
        <end position="124"/>
    </location>
</feature>